<keyword evidence="4" id="KW-1185">Reference proteome</keyword>
<dbReference type="Pfam" id="PF03724">
    <property type="entry name" value="META"/>
    <property type="match status" value="1"/>
</dbReference>
<dbReference type="InterPro" id="IPR038670">
    <property type="entry name" value="HslJ-like_sf"/>
</dbReference>
<organism evidence="3 4">
    <name type="scientific">Sphingomonas psychrotolerans</name>
    <dbReference type="NCBI Taxonomy" id="1327635"/>
    <lineage>
        <taxon>Bacteria</taxon>
        <taxon>Pseudomonadati</taxon>
        <taxon>Pseudomonadota</taxon>
        <taxon>Alphaproteobacteria</taxon>
        <taxon>Sphingomonadales</taxon>
        <taxon>Sphingomonadaceae</taxon>
        <taxon>Sphingomonas</taxon>
    </lineage>
</organism>
<sequence>MKRSAARWKSGPTRSSSMRLKIIATAGLLIAALPAQAQTARPYQASGTEPFWSLTIAARTMRFEAPGRRTVTVKTPRVIHGFAGEMWQTRRINVNTVHKLCTDGMSDRSYSDTVTVKVDGRTYQGCGGDVTDPADRGSAIEGAWRIEALSGRPVARGTAPSVTFRDGHISGNASCNRFNGSYGFVRGRLSAGALATTRMACTERVKNVQESAILGLFAEKLTVSRNRAGKLVLTNAAGRTMTLTPERRR</sequence>
<dbReference type="AlphaFoldDB" id="A0A2K8MBL8"/>
<evidence type="ECO:0000313" key="4">
    <source>
        <dbReference type="Proteomes" id="UP000229081"/>
    </source>
</evidence>
<name>A0A2K8MBL8_9SPHN</name>
<feature type="chain" id="PRO_5014946799" description="DUF306 domain-containing protein" evidence="1">
    <location>
        <begin position="38"/>
        <end position="249"/>
    </location>
</feature>
<evidence type="ECO:0000256" key="1">
    <source>
        <dbReference type="SAM" id="SignalP"/>
    </source>
</evidence>
<dbReference type="Proteomes" id="UP000229081">
    <property type="component" value="Chromosome"/>
</dbReference>
<dbReference type="InterPro" id="IPR005184">
    <property type="entry name" value="DUF306_Meta_HslJ"/>
</dbReference>
<feature type="signal peptide" evidence="1">
    <location>
        <begin position="1"/>
        <end position="37"/>
    </location>
</feature>
<dbReference type="InterPro" id="IPR053147">
    <property type="entry name" value="Hsp_HslJ-like"/>
</dbReference>
<reference evidence="3 4" key="1">
    <citation type="submission" date="2017-11" db="EMBL/GenBank/DDBJ databases">
        <title>Complete genome sequence of Sphingomonas sp. Strain Cra20, a psychrotolerant potential plant growth promoting rhizobacteria.</title>
        <authorList>
            <person name="Luo Y."/>
        </authorList>
    </citation>
    <scope>NUCLEOTIDE SEQUENCE [LARGE SCALE GENOMIC DNA]</scope>
    <source>
        <strain evidence="3 4">Cra20</strain>
    </source>
</reference>
<dbReference type="EMBL" id="CP024923">
    <property type="protein sequence ID" value="ATY31237.1"/>
    <property type="molecule type" value="Genomic_DNA"/>
</dbReference>
<dbReference type="PANTHER" id="PTHR35535">
    <property type="entry name" value="HEAT SHOCK PROTEIN HSLJ"/>
    <property type="match status" value="1"/>
</dbReference>
<dbReference type="KEGG" id="sphc:CVN68_03955"/>
<dbReference type="PANTHER" id="PTHR35535:SF1">
    <property type="entry name" value="HEAT SHOCK PROTEIN HSLJ"/>
    <property type="match status" value="1"/>
</dbReference>
<dbReference type="Gene3D" id="2.40.128.270">
    <property type="match status" value="1"/>
</dbReference>
<proteinExistence type="predicted"/>
<evidence type="ECO:0000313" key="3">
    <source>
        <dbReference type="EMBL" id="ATY31237.1"/>
    </source>
</evidence>
<protein>
    <recommendedName>
        <fullName evidence="2">DUF306 domain-containing protein</fullName>
    </recommendedName>
</protein>
<evidence type="ECO:0000259" key="2">
    <source>
        <dbReference type="Pfam" id="PF03724"/>
    </source>
</evidence>
<feature type="domain" description="DUF306" evidence="2">
    <location>
        <begin position="141"/>
        <end position="242"/>
    </location>
</feature>
<keyword evidence="1" id="KW-0732">Signal</keyword>
<accession>A0A2K8MBL8</accession>
<gene>
    <name evidence="3" type="ORF">CVN68_03955</name>
</gene>